<feature type="compositionally biased region" description="Polar residues" evidence="2">
    <location>
        <begin position="406"/>
        <end position="419"/>
    </location>
</feature>
<feature type="region of interest" description="Disordered" evidence="2">
    <location>
        <begin position="340"/>
        <end position="426"/>
    </location>
</feature>
<dbReference type="GO" id="GO:0006511">
    <property type="term" value="P:ubiquitin-dependent protein catabolic process"/>
    <property type="evidence" value="ECO:0007669"/>
    <property type="project" value="TreeGrafter"/>
</dbReference>
<evidence type="ECO:0000259" key="4">
    <source>
        <dbReference type="PROSITE" id="PS50089"/>
    </source>
</evidence>
<comment type="caution">
    <text evidence="5">The sequence shown here is derived from an EMBL/GenBank/DDBJ whole genome shotgun (WGS) entry which is preliminary data.</text>
</comment>
<dbReference type="InterPro" id="IPR001841">
    <property type="entry name" value="Znf_RING"/>
</dbReference>
<dbReference type="RefSeq" id="XP_056765229.1">
    <property type="nucleotide sequence ID" value="XM_056909525.1"/>
</dbReference>
<keyword evidence="3" id="KW-1133">Transmembrane helix</keyword>
<dbReference type="CDD" id="cd16473">
    <property type="entry name" value="RING-H2_RNF103"/>
    <property type="match status" value="1"/>
</dbReference>
<dbReference type="GO" id="GO:0005737">
    <property type="term" value="C:cytoplasm"/>
    <property type="evidence" value="ECO:0007669"/>
    <property type="project" value="TreeGrafter"/>
</dbReference>
<dbReference type="Pfam" id="PF13639">
    <property type="entry name" value="zf-RING_2"/>
    <property type="match status" value="1"/>
</dbReference>
<keyword evidence="6" id="KW-1185">Reference proteome</keyword>
<keyword evidence="1" id="KW-0862">Zinc</keyword>
<feature type="region of interest" description="Disordered" evidence="2">
    <location>
        <begin position="284"/>
        <end position="325"/>
    </location>
</feature>
<organism evidence="5 6">
    <name type="scientific">Penicillium daleae</name>
    <dbReference type="NCBI Taxonomy" id="63821"/>
    <lineage>
        <taxon>Eukaryota</taxon>
        <taxon>Fungi</taxon>
        <taxon>Dikarya</taxon>
        <taxon>Ascomycota</taxon>
        <taxon>Pezizomycotina</taxon>
        <taxon>Eurotiomycetes</taxon>
        <taxon>Eurotiomycetidae</taxon>
        <taxon>Eurotiales</taxon>
        <taxon>Aspergillaceae</taxon>
        <taxon>Penicillium</taxon>
    </lineage>
</organism>
<accession>A0AAD6G1S3</accession>
<dbReference type="AlphaFoldDB" id="A0AAD6G1S3"/>
<evidence type="ECO:0000256" key="2">
    <source>
        <dbReference type="SAM" id="MobiDB-lite"/>
    </source>
</evidence>
<keyword evidence="1" id="KW-0479">Metal-binding</keyword>
<gene>
    <name evidence="5" type="ORF">N7458_006143</name>
</gene>
<dbReference type="Gene3D" id="3.30.40.10">
    <property type="entry name" value="Zinc/RING finger domain, C3HC4 (zinc finger)"/>
    <property type="match status" value="1"/>
</dbReference>
<dbReference type="InterPro" id="IPR051826">
    <property type="entry name" value="E3_ubiquitin-ligase_domain"/>
</dbReference>
<dbReference type="GeneID" id="81599768"/>
<name>A0AAD6G1S3_9EURO</name>
<evidence type="ECO:0000313" key="5">
    <source>
        <dbReference type="EMBL" id="KAJ5449694.1"/>
    </source>
</evidence>
<dbReference type="InterPro" id="IPR013083">
    <property type="entry name" value="Znf_RING/FYVE/PHD"/>
</dbReference>
<reference evidence="5" key="1">
    <citation type="submission" date="2022-12" db="EMBL/GenBank/DDBJ databases">
        <authorList>
            <person name="Petersen C."/>
        </authorList>
    </citation>
    <scope>NUCLEOTIDE SEQUENCE</scope>
    <source>
        <strain evidence="5">IBT 16125</strain>
    </source>
</reference>
<reference evidence="5" key="2">
    <citation type="journal article" date="2023" name="IMA Fungus">
        <title>Comparative genomic study of the Penicillium genus elucidates a diverse pangenome and 15 lateral gene transfer events.</title>
        <authorList>
            <person name="Petersen C."/>
            <person name="Sorensen T."/>
            <person name="Nielsen M.R."/>
            <person name="Sondergaard T.E."/>
            <person name="Sorensen J.L."/>
            <person name="Fitzpatrick D.A."/>
            <person name="Frisvad J.C."/>
            <person name="Nielsen K.L."/>
        </authorList>
    </citation>
    <scope>NUCLEOTIDE SEQUENCE</scope>
    <source>
        <strain evidence="5">IBT 16125</strain>
    </source>
</reference>
<feature type="region of interest" description="Disordered" evidence="2">
    <location>
        <begin position="1"/>
        <end position="25"/>
    </location>
</feature>
<evidence type="ECO:0000313" key="6">
    <source>
        <dbReference type="Proteomes" id="UP001213681"/>
    </source>
</evidence>
<proteinExistence type="predicted"/>
<keyword evidence="3" id="KW-0472">Membrane</keyword>
<feature type="compositionally biased region" description="Polar residues" evidence="2">
    <location>
        <begin position="172"/>
        <end position="190"/>
    </location>
</feature>
<feature type="transmembrane region" description="Helical" evidence="3">
    <location>
        <begin position="32"/>
        <end position="57"/>
    </location>
</feature>
<feature type="region of interest" description="Disordered" evidence="2">
    <location>
        <begin position="152"/>
        <end position="193"/>
    </location>
</feature>
<feature type="domain" description="RING-type" evidence="4">
    <location>
        <begin position="236"/>
        <end position="278"/>
    </location>
</feature>
<dbReference type="GO" id="GO:0008270">
    <property type="term" value="F:zinc ion binding"/>
    <property type="evidence" value="ECO:0007669"/>
    <property type="project" value="UniProtKB-KW"/>
</dbReference>
<evidence type="ECO:0000256" key="1">
    <source>
        <dbReference type="PROSITE-ProRule" id="PRU00175"/>
    </source>
</evidence>
<protein>
    <recommendedName>
        <fullName evidence="4">RING-type domain-containing protein</fullName>
    </recommendedName>
</protein>
<evidence type="ECO:0000256" key="3">
    <source>
        <dbReference type="SAM" id="Phobius"/>
    </source>
</evidence>
<dbReference type="FunFam" id="3.30.40.10:FF:000539">
    <property type="entry name" value="Ring finger domain protein"/>
    <property type="match status" value="1"/>
</dbReference>
<dbReference type="PANTHER" id="PTHR22765:SF434">
    <property type="entry name" value="GB|AAD18119.1-RELATED"/>
    <property type="match status" value="1"/>
</dbReference>
<dbReference type="EMBL" id="JAPVEA010000006">
    <property type="protein sequence ID" value="KAJ5449694.1"/>
    <property type="molecule type" value="Genomic_DNA"/>
</dbReference>
<dbReference type="PANTHER" id="PTHR22765">
    <property type="entry name" value="RING FINGER AND PROTEASE ASSOCIATED DOMAIN-CONTAINING"/>
    <property type="match status" value="1"/>
</dbReference>
<dbReference type="SMART" id="SM00184">
    <property type="entry name" value="RING"/>
    <property type="match status" value="1"/>
</dbReference>
<dbReference type="PROSITE" id="PS50089">
    <property type="entry name" value="ZF_RING_2"/>
    <property type="match status" value="1"/>
</dbReference>
<sequence>MPPSTTTAASSAATTTSSDSSGSGSNATSSPLLFFVALGFGVVFTNLWIIVGVKYCFRYNQRNRQLRNDETGDPIDLVTMPRAHRRRREKKLMTMDEVNERFPLMKYKVWRSSRANQGLPTEGGITAPNTRPQSLRDADGVALSAPVIITTTATSPPSHDANVDPTLRPTEVDSSTGAAAPSTQQEPRLNSTEEKWQHNLINEHVDLEEEEEEEDDGDQIRKAVPAELLPNPGDSCAICLDIIEDDDDIRGLACGHAFHASCVDPWLTSRRACCPLCKADYYVPKPRPQPAEGPSASDRQGRRTVSSRLDSLARPPRAAQPRNYANPFRMQMVFPGRLFQPMSSDSRVPPVSVAGRPGDPSDEAQDLDRPSPRGNWTRFLPTRLRGRSSQGPTTTEAHEPEAQIDSAPSNPPAGQQRTPGQLEAGT</sequence>
<dbReference type="GO" id="GO:0061630">
    <property type="term" value="F:ubiquitin protein ligase activity"/>
    <property type="evidence" value="ECO:0007669"/>
    <property type="project" value="TreeGrafter"/>
</dbReference>
<keyword evidence="1" id="KW-0863">Zinc-finger</keyword>
<dbReference type="SUPFAM" id="SSF57850">
    <property type="entry name" value="RING/U-box"/>
    <property type="match status" value="1"/>
</dbReference>
<keyword evidence="3" id="KW-0812">Transmembrane</keyword>
<dbReference type="Proteomes" id="UP001213681">
    <property type="component" value="Unassembled WGS sequence"/>
</dbReference>